<accession>A0A8T0EHZ7</accession>
<dbReference type="CDD" id="cd00121">
    <property type="entry name" value="MATH"/>
    <property type="match status" value="1"/>
</dbReference>
<dbReference type="Gene3D" id="3.30.710.10">
    <property type="entry name" value="Potassium Channel Kv1.1, Chain A"/>
    <property type="match status" value="1"/>
</dbReference>
<dbReference type="PROSITE" id="PS50097">
    <property type="entry name" value="BTB"/>
    <property type="match status" value="1"/>
</dbReference>
<dbReference type="InterPro" id="IPR002083">
    <property type="entry name" value="MATH/TRAF_dom"/>
</dbReference>
<reference evidence="3" key="2">
    <citation type="submission" date="2020-06" db="EMBL/GenBank/DDBJ databases">
        <authorList>
            <person name="Sheffer M."/>
        </authorList>
    </citation>
    <scope>NUCLEOTIDE SEQUENCE</scope>
</reference>
<evidence type="ECO:0000259" key="1">
    <source>
        <dbReference type="PROSITE" id="PS50097"/>
    </source>
</evidence>
<dbReference type="Pfam" id="PF22486">
    <property type="entry name" value="MATH_2"/>
    <property type="match status" value="1"/>
</dbReference>
<evidence type="ECO:0000259" key="2">
    <source>
        <dbReference type="PROSITE" id="PS50144"/>
    </source>
</evidence>
<dbReference type="SUPFAM" id="SSF49599">
    <property type="entry name" value="TRAF domain-like"/>
    <property type="match status" value="1"/>
</dbReference>
<dbReference type="Gene3D" id="1.25.40.420">
    <property type="match status" value="1"/>
</dbReference>
<reference evidence="3" key="1">
    <citation type="journal article" date="2020" name="bioRxiv">
        <title>Chromosome-level reference genome of the European wasp spider Argiope bruennichi: a resource for studies on range expansion and evolutionary adaptation.</title>
        <authorList>
            <person name="Sheffer M.M."/>
            <person name="Hoppe A."/>
            <person name="Krehenwinkel H."/>
            <person name="Uhl G."/>
            <person name="Kuss A.W."/>
            <person name="Jensen L."/>
            <person name="Jensen C."/>
            <person name="Gillespie R.G."/>
            <person name="Hoff K.J."/>
            <person name="Prost S."/>
        </authorList>
    </citation>
    <scope>NUCLEOTIDE SEQUENCE</scope>
</reference>
<dbReference type="InterPro" id="IPR008974">
    <property type="entry name" value="TRAF-like"/>
</dbReference>
<dbReference type="EMBL" id="JABXBU010002228">
    <property type="protein sequence ID" value="KAF8771294.1"/>
    <property type="molecule type" value="Genomic_DNA"/>
</dbReference>
<organism evidence="3 4">
    <name type="scientific">Argiope bruennichi</name>
    <name type="common">Wasp spider</name>
    <name type="synonym">Aranea bruennichi</name>
    <dbReference type="NCBI Taxonomy" id="94029"/>
    <lineage>
        <taxon>Eukaryota</taxon>
        <taxon>Metazoa</taxon>
        <taxon>Ecdysozoa</taxon>
        <taxon>Arthropoda</taxon>
        <taxon>Chelicerata</taxon>
        <taxon>Arachnida</taxon>
        <taxon>Araneae</taxon>
        <taxon>Araneomorphae</taxon>
        <taxon>Entelegynae</taxon>
        <taxon>Araneoidea</taxon>
        <taxon>Araneidae</taxon>
        <taxon>Argiope</taxon>
    </lineage>
</organism>
<dbReference type="AlphaFoldDB" id="A0A8T0EHZ7"/>
<dbReference type="PROSITE" id="PS50144">
    <property type="entry name" value="MATH"/>
    <property type="match status" value="1"/>
</dbReference>
<dbReference type="Pfam" id="PF00651">
    <property type="entry name" value="BTB"/>
    <property type="match status" value="1"/>
</dbReference>
<dbReference type="PANTHER" id="PTHR24413">
    <property type="entry name" value="SPECKLE-TYPE POZ PROTEIN"/>
    <property type="match status" value="1"/>
</dbReference>
<evidence type="ECO:0000313" key="3">
    <source>
        <dbReference type="EMBL" id="KAF8771294.1"/>
    </source>
</evidence>
<feature type="domain" description="MATH" evidence="2">
    <location>
        <begin position="10"/>
        <end position="140"/>
    </location>
</feature>
<dbReference type="GO" id="GO:0030163">
    <property type="term" value="P:protein catabolic process"/>
    <property type="evidence" value="ECO:0007669"/>
    <property type="project" value="UniProtKB-ARBA"/>
</dbReference>
<feature type="domain" description="BTB" evidence="1">
    <location>
        <begin position="341"/>
        <end position="408"/>
    </location>
</feature>
<comment type="caution">
    <text evidence="3">The sequence shown here is derived from an EMBL/GenBank/DDBJ whole genome shotgun (WGS) entry which is preliminary data.</text>
</comment>
<keyword evidence="4" id="KW-1185">Reference proteome</keyword>
<protein>
    <submittedName>
        <fullName evidence="3">Speckle-type POZ protein B like protein</fullName>
    </submittedName>
</protein>
<dbReference type="Gene3D" id="2.60.210.10">
    <property type="entry name" value="Apoptosis, Tumor Necrosis Factor Receptor Associated Protein 2, Chain A"/>
    <property type="match status" value="1"/>
</dbReference>
<dbReference type="Proteomes" id="UP000807504">
    <property type="component" value="Unassembled WGS sequence"/>
</dbReference>
<dbReference type="CDD" id="cd18186">
    <property type="entry name" value="BTB_POZ_ZBTB_KLHL-like"/>
    <property type="match status" value="1"/>
</dbReference>
<dbReference type="InterPro" id="IPR011333">
    <property type="entry name" value="SKP1/BTB/POZ_sf"/>
</dbReference>
<sequence>MASNERVEKCFTFLWKLENISLSSRKKGEPIKSPAFVVDAIQKTKWKLHLYPRGKGVGNGIACFLNRETDSKGTERVEIRFELAFIAEDDSVLISSVLIKHAFPKGGDYKFHRLESRENVFISRRAEFLPRDTLTARCRIWKSDREMLEDILCSAHTRIGVERRSFLWKVGNFSFLESEKKITYLIKSIENDAPLLSIDLSLTGGLYADEIIRFDLSLHNQVMKFCTLKLFLVDASGSRVECNQDEFWFGSLGNQFTFSFTKKKLLSKKSIYLPGDILSLHWELAFSKGVVFEEIEEVHYGSTSSENEMRDIQNINQEKLVPLSYTLNAGLKSLYDKQFLCDIKLKTSTKIFPAHKIILSASSSVFNAMFSNDMKEKDSDCVNIEDLSDDTVRRMLLYIYTASMDDVTWESASHLYVVADRYAILSLKNICSSYLKDNLSPSNACEVLLLADFHADDDLKSAVQDYILKHDKDIINSDEWKMLMETNGKLAAETVCLRYK</sequence>
<dbReference type="SMART" id="SM00225">
    <property type="entry name" value="BTB"/>
    <property type="match status" value="1"/>
</dbReference>
<dbReference type="SUPFAM" id="SSF54695">
    <property type="entry name" value="POZ domain"/>
    <property type="match status" value="1"/>
</dbReference>
<gene>
    <name evidence="3" type="ORF">HNY73_018733</name>
</gene>
<evidence type="ECO:0000313" key="4">
    <source>
        <dbReference type="Proteomes" id="UP000807504"/>
    </source>
</evidence>
<dbReference type="InterPro" id="IPR000210">
    <property type="entry name" value="BTB/POZ_dom"/>
</dbReference>
<proteinExistence type="predicted"/>
<name>A0A8T0EHZ7_ARGBR</name>